<dbReference type="EMBL" id="BSYJ01000005">
    <property type="protein sequence ID" value="GMG88322.1"/>
    <property type="molecule type" value="Genomic_DNA"/>
</dbReference>
<dbReference type="Gene3D" id="3.40.50.2000">
    <property type="entry name" value="Glycogen Phosphorylase B"/>
    <property type="match status" value="1"/>
</dbReference>
<dbReference type="Proteomes" id="UP001224392">
    <property type="component" value="Unassembled WGS sequence"/>
</dbReference>
<dbReference type="PANTHER" id="PTHR45947">
    <property type="entry name" value="SULFOQUINOVOSYL TRANSFERASE SQD2"/>
    <property type="match status" value="1"/>
</dbReference>
<keyword evidence="3" id="KW-1185">Reference proteome</keyword>
<name>A0ABQ6M1X0_9GAMM</name>
<evidence type="ECO:0008006" key="4">
    <source>
        <dbReference type="Google" id="ProtNLM"/>
    </source>
</evidence>
<dbReference type="PANTHER" id="PTHR45947:SF15">
    <property type="entry name" value="TEICHURONIC ACID BIOSYNTHESIS GLYCOSYLTRANSFERASE TUAC-RELATED"/>
    <property type="match status" value="1"/>
</dbReference>
<protein>
    <recommendedName>
        <fullName evidence="4">Glycosyltransferase</fullName>
    </recommendedName>
</protein>
<evidence type="ECO:0000256" key="1">
    <source>
        <dbReference type="SAM" id="Coils"/>
    </source>
</evidence>
<dbReference type="SUPFAM" id="SSF53756">
    <property type="entry name" value="UDP-Glycosyltransferase/glycogen phosphorylase"/>
    <property type="match status" value="1"/>
</dbReference>
<evidence type="ECO:0000313" key="2">
    <source>
        <dbReference type="EMBL" id="GMG88322.1"/>
    </source>
</evidence>
<sequence>MDNETIKRELEQDHLLSETQLAKLEVLLSPTTVKKTIQVQRRLQKLKNILPSKPKVFWAGRFDRQKNFRLLTEIARRTPQVEYWVWGKAVLNDTNIESHPKNIVFKGVYGDFSELPLDQCTAWLYTSLWDGLPTILIDVAATGTPIIASNVGGIPTLLEGFGGSLVDSYANADAYISRIQELLQNIEAFRENANTLANLVESKYSIENYNESIKIALDT</sequence>
<dbReference type="InterPro" id="IPR050194">
    <property type="entry name" value="Glycosyltransferase_grp1"/>
</dbReference>
<dbReference type="Pfam" id="PF13692">
    <property type="entry name" value="Glyco_trans_1_4"/>
    <property type="match status" value="1"/>
</dbReference>
<evidence type="ECO:0000313" key="3">
    <source>
        <dbReference type="Proteomes" id="UP001224392"/>
    </source>
</evidence>
<organism evidence="2 3">
    <name type="scientific">Biformimicrobium ophioploci</name>
    <dbReference type="NCBI Taxonomy" id="3036711"/>
    <lineage>
        <taxon>Bacteria</taxon>
        <taxon>Pseudomonadati</taxon>
        <taxon>Pseudomonadota</taxon>
        <taxon>Gammaproteobacteria</taxon>
        <taxon>Cellvibrionales</taxon>
        <taxon>Microbulbiferaceae</taxon>
        <taxon>Biformimicrobium</taxon>
    </lineage>
</organism>
<comment type="caution">
    <text evidence="2">The sequence shown here is derived from an EMBL/GenBank/DDBJ whole genome shotgun (WGS) entry which is preliminary data.</text>
</comment>
<proteinExistence type="predicted"/>
<reference evidence="2 3" key="1">
    <citation type="submission" date="2023-04" db="EMBL/GenBank/DDBJ databases">
        <title>Marinobulbifer ophiurae gen. nov., sp. Nov., isolate from tissue of brittle star Ophioplocus japonicus.</title>
        <authorList>
            <person name="Kawano K."/>
            <person name="Sawayama S."/>
            <person name="Nakagawa S."/>
        </authorList>
    </citation>
    <scope>NUCLEOTIDE SEQUENCE [LARGE SCALE GENOMIC DNA]</scope>
    <source>
        <strain evidence="2 3">NKW57</strain>
    </source>
</reference>
<keyword evidence="1" id="KW-0175">Coiled coil</keyword>
<accession>A0ABQ6M1X0</accession>
<gene>
    <name evidence="2" type="ORF">MNKW57_26430</name>
</gene>
<feature type="coiled-coil region" evidence="1">
    <location>
        <begin position="172"/>
        <end position="199"/>
    </location>
</feature>